<keyword evidence="1" id="KW-0472">Membrane</keyword>
<feature type="transmembrane region" description="Helical" evidence="1">
    <location>
        <begin position="36"/>
        <end position="53"/>
    </location>
</feature>
<organism evidence="2 3">
    <name type="scientific">Methyloligella halotolerans</name>
    <dbReference type="NCBI Taxonomy" id="1177755"/>
    <lineage>
        <taxon>Bacteria</taxon>
        <taxon>Pseudomonadati</taxon>
        <taxon>Pseudomonadota</taxon>
        <taxon>Alphaproteobacteria</taxon>
        <taxon>Hyphomicrobiales</taxon>
        <taxon>Hyphomicrobiaceae</taxon>
        <taxon>Methyloligella</taxon>
    </lineage>
</organism>
<comment type="caution">
    <text evidence="2">The sequence shown here is derived from an EMBL/GenBank/DDBJ whole genome shotgun (WGS) entry which is preliminary data.</text>
</comment>
<dbReference type="EMBL" id="MASI01000003">
    <property type="protein sequence ID" value="ODA67645.1"/>
    <property type="molecule type" value="Genomic_DNA"/>
</dbReference>
<evidence type="ECO:0000313" key="2">
    <source>
        <dbReference type="EMBL" id="ODA67645.1"/>
    </source>
</evidence>
<proteinExistence type="predicted"/>
<keyword evidence="3" id="KW-1185">Reference proteome</keyword>
<sequence>MIAKLAADPKAINCLLLCLYALNCARWAFAKEWGDALYWAGAFVITIGVTWRHF</sequence>
<gene>
    <name evidence="2" type="ORF">A7A08_01680</name>
</gene>
<dbReference type="STRING" id="1177755.A7A08_01680"/>
<evidence type="ECO:0000313" key="3">
    <source>
        <dbReference type="Proteomes" id="UP000095087"/>
    </source>
</evidence>
<evidence type="ECO:0000256" key="1">
    <source>
        <dbReference type="SAM" id="Phobius"/>
    </source>
</evidence>
<protein>
    <submittedName>
        <fullName evidence="2">Uncharacterized protein</fullName>
    </submittedName>
</protein>
<dbReference type="Proteomes" id="UP000095087">
    <property type="component" value="Unassembled WGS sequence"/>
</dbReference>
<keyword evidence="1" id="KW-0812">Transmembrane</keyword>
<dbReference type="RefSeq" id="WP_169822959.1">
    <property type="nucleotide sequence ID" value="NZ_MASI01000003.1"/>
</dbReference>
<accession>A0A1E2RZY1</accession>
<dbReference type="AlphaFoldDB" id="A0A1E2RZY1"/>
<feature type="transmembrane region" description="Helical" evidence="1">
    <location>
        <begin position="12"/>
        <end position="30"/>
    </location>
</feature>
<keyword evidence="1" id="KW-1133">Transmembrane helix</keyword>
<reference evidence="2 3" key="1">
    <citation type="submission" date="2016-07" db="EMBL/GenBank/DDBJ databases">
        <title>Draft genome sequence of Methyloligella halotolerans C2T (VKM B-2706T=CCUG 61687T=DSM 25045T), a halotolerant polyhydroxybutyrate accumulating methylotroph.</title>
        <authorList>
            <person name="Vasilenko O.V."/>
            <person name="Doronina N.V."/>
            <person name="Poroshina M.N."/>
            <person name="Tarlachkov S.V."/>
            <person name="Trotsenko Y.A."/>
        </authorList>
    </citation>
    <scope>NUCLEOTIDE SEQUENCE [LARGE SCALE GENOMIC DNA]</scope>
    <source>
        <strain evidence="2 3">VKM B-2706</strain>
    </source>
</reference>
<name>A0A1E2RZY1_9HYPH</name>